<name>A0A0W8IR77_KOCRO</name>
<dbReference type="RefSeq" id="WP_058872344.1">
    <property type="nucleotide sequence ID" value="NZ_LQBK01000001.1"/>
</dbReference>
<dbReference type="EMBL" id="LQBK01000001">
    <property type="protein sequence ID" value="KUG62294.1"/>
    <property type="molecule type" value="Genomic_DNA"/>
</dbReference>
<evidence type="ECO:0000313" key="2">
    <source>
        <dbReference type="Proteomes" id="UP000053512"/>
    </source>
</evidence>
<reference evidence="2" key="1">
    <citation type="submission" date="2015-12" db="EMBL/GenBank/DDBJ databases">
        <authorList>
            <person name="Nair G.R."/>
            <person name="Kaur G."/>
            <person name="Mayilraj S."/>
        </authorList>
    </citation>
    <scope>NUCLEOTIDE SEQUENCE [LARGE SCALE GENOMIC DNA]</scope>
    <source>
        <strain evidence="2">CD08_4</strain>
    </source>
</reference>
<dbReference type="OrthoDB" id="2426596at2"/>
<accession>A0A0W8IR77</accession>
<gene>
    <name evidence="1" type="ORF">AVL61_16250</name>
</gene>
<comment type="caution">
    <text evidence="1">The sequence shown here is derived from an EMBL/GenBank/DDBJ whole genome shotgun (WGS) entry which is preliminary data.</text>
</comment>
<dbReference type="AlphaFoldDB" id="A0A0W8IR77"/>
<dbReference type="Proteomes" id="UP000053512">
    <property type="component" value="Unassembled WGS sequence"/>
</dbReference>
<evidence type="ECO:0000313" key="1">
    <source>
        <dbReference type="EMBL" id="KUG62294.1"/>
    </source>
</evidence>
<organism evidence="1 2">
    <name type="scientific">Kocuria rosea subsp. polaris</name>
    <dbReference type="NCBI Taxonomy" id="136273"/>
    <lineage>
        <taxon>Bacteria</taxon>
        <taxon>Bacillati</taxon>
        <taxon>Actinomycetota</taxon>
        <taxon>Actinomycetes</taxon>
        <taxon>Micrococcales</taxon>
        <taxon>Micrococcaceae</taxon>
        <taxon>Kocuria</taxon>
    </lineage>
</organism>
<protein>
    <submittedName>
        <fullName evidence="1">Uncharacterized protein</fullName>
    </submittedName>
</protein>
<proteinExistence type="predicted"/>
<sequence>MSEKFKWVPDLQRGEWLRPMEAEPQASVLSVVPRGFQAYARLFHPVERDRPRATRTWQGLDEATYFAGVRDIEAALETQRATWAQAAASFGTTMHAQAQYARLVRADYGQVDGVIAADGWRYGDTTEGRLDTASLAAAAAVLARHTSTPDAGIAAIWEGWGGLMSSAGAARLVLVPSDEWPAADIDEDTGTVTARSLRQRLAAALRQGLTGAQTALTARPRGAHHDPAPGTGVFTPEIATGPQFGLHGDTGRHYVLFEAGAHDFADPTWPAHAPWVDEPVWAHSPSILWPDDHAWVLATEIDFDSTLVAGTTALVRELVRTPGLEVLPLRTDADLTWDGDAINRPPVTS</sequence>